<accession>A0AAV5VTX8</accession>
<protein>
    <submittedName>
        <fullName evidence="1">Uncharacterized protein</fullName>
    </submittedName>
</protein>
<feature type="non-terminal residue" evidence="1">
    <location>
        <position position="136"/>
    </location>
</feature>
<feature type="non-terminal residue" evidence="1">
    <location>
        <position position="1"/>
    </location>
</feature>
<comment type="caution">
    <text evidence="1">The sequence shown here is derived from an EMBL/GenBank/DDBJ whole genome shotgun (WGS) entry which is preliminary data.</text>
</comment>
<evidence type="ECO:0000313" key="2">
    <source>
        <dbReference type="Proteomes" id="UP001432322"/>
    </source>
</evidence>
<dbReference type="Proteomes" id="UP001432322">
    <property type="component" value="Unassembled WGS sequence"/>
</dbReference>
<reference evidence="1" key="1">
    <citation type="submission" date="2023-10" db="EMBL/GenBank/DDBJ databases">
        <title>Genome assembly of Pristionchus species.</title>
        <authorList>
            <person name="Yoshida K."/>
            <person name="Sommer R.J."/>
        </authorList>
    </citation>
    <scope>NUCLEOTIDE SEQUENCE</scope>
    <source>
        <strain evidence="1">RS5133</strain>
    </source>
</reference>
<dbReference type="AlphaFoldDB" id="A0AAV5VTX8"/>
<keyword evidence="2" id="KW-1185">Reference proteome</keyword>
<proteinExistence type="predicted"/>
<evidence type="ECO:0000313" key="1">
    <source>
        <dbReference type="EMBL" id="GMT22142.1"/>
    </source>
</evidence>
<gene>
    <name evidence="1" type="ORF">PFISCL1PPCAC_13439</name>
</gene>
<organism evidence="1 2">
    <name type="scientific">Pristionchus fissidentatus</name>
    <dbReference type="NCBI Taxonomy" id="1538716"/>
    <lineage>
        <taxon>Eukaryota</taxon>
        <taxon>Metazoa</taxon>
        <taxon>Ecdysozoa</taxon>
        <taxon>Nematoda</taxon>
        <taxon>Chromadorea</taxon>
        <taxon>Rhabditida</taxon>
        <taxon>Rhabditina</taxon>
        <taxon>Diplogasteromorpha</taxon>
        <taxon>Diplogasteroidea</taxon>
        <taxon>Neodiplogasteridae</taxon>
        <taxon>Pristionchus</taxon>
    </lineage>
</organism>
<name>A0AAV5VTX8_9BILA</name>
<sequence length="136" mass="15821">QIYKASFQPPDEVQIAIVRDKGQDERDEGWMMFSRLSDGRRLVYRACDRPEDGVEIDASSDELKECELKAIHRDKLIYLKCAQELSARAISPNIIIITNPIISYPVFAKDESPFIYFCLSNRLWILDTITMEFHTF</sequence>
<dbReference type="EMBL" id="BTSY01000004">
    <property type="protein sequence ID" value="GMT22142.1"/>
    <property type="molecule type" value="Genomic_DNA"/>
</dbReference>